<keyword evidence="9" id="KW-0326">Glycosidase</keyword>
<evidence type="ECO:0000256" key="4">
    <source>
        <dbReference type="ARBA" id="ARBA00007974"/>
    </source>
</evidence>
<evidence type="ECO:0000259" key="13">
    <source>
        <dbReference type="SMART" id="SM00047"/>
    </source>
</evidence>
<comment type="similarity">
    <text evidence="4">In the C-terminal section; belongs to the glycosyl hydrolase 73 family.</text>
</comment>
<dbReference type="GO" id="GO:0016798">
    <property type="term" value="F:hydrolase activity, acting on glycosyl bonds"/>
    <property type="evidence" value="ECO:0007669"/>
    <property type="project" value="UniProtKB-KW"/>
</dbReference>
<comment type="similarity">
    <text evidence="3">In the N-terminal section; belongs to the FlgJ family.</text>
</comment>
<evidence type="ECO:0000256" key="8">
    <source>
        <dbReference type="ARBA" id="ARBA00022801"/>
    </source>
</evidence>
<evidence type="ECO:0000256" key="6">
    <source>
        <dbReference type="ARBA" id="ARBA00022764"/>
    </source>
</evidence>
<dbReference type="InterPro" id="IPR019301">
    <property type="entry name" value="Flagellar_prot_FlgJ_N"/>
</dbReference>
<reference evidence="14 15" key="1">
    <citation type="journal article" date="2022" name="IScience">
        <title>An ultrasensitive nanofiber-based assay for enzymatic hydrolysis and deep-sea microbial degradation of cellulose.</title>
        <authorList>
            <person name="Tsudome M."/>
            <person name="Tachioka M."/>
            <person name="Miyazaki M."/>
            <person name="Uchimura K."/>
            <person name="Tsuda M."/>
            <person name="Takaki Y."/>
            <person name="Deguchi S."/>
        </authorList>
    </citation>
    <scope>NUCLEOTIDE SEQUENCE [LARGE SCALE GENOMIC DNA]</scope>
    <source>
        <strain evidence="14 15">GE09</strain>
    </source>
</reference>
<evidence type="ECO:0000256" key="7">
    <source>
        <dbReference type="ARBA" id="ARBA00022795"/>
    </source>
</evidence>
<dbReference type="AlphaFoldDB" id="A0AAN1WKI8"/>
<evidence type="ECO:0000256" key="5">
    <source>
        <dbReference type="ARBA" id="ARBA00013433"/>
    </source>
</evidence>
<keyword evidence="15" id="KW-1185">Reference proteome</keyword>
<evidence type="ECO:0000256" key="12">
    <source>
        <dbReference type="SAM" id="MobiDB-lite"/>
    </source>
</evidence>
<dbReference type="GO" id="GO:0004040">
    <property type="term" value="F:amidase activity"/>
    <property type="evidence" value="ECO:0007669"/>
    <property type="project" value="InterPro"/>
</dbReference>
<evidence type="ECO:0000256" key="1">
    <source>
        <dbReference type="ARBA" id="ARBA00002954"/>
    </source>
</evidence>
<dbReference type="PANTHER" id="PTHR33308">
    <property type="entry name" value="PEPTIDOGLYCAN HYDROLASE FLGJ"/>
    <property type="match status" value="1"/>
</dbReference>
<dbReference type="GO" id="GO:0071973">
    <property type="term" value="P:bacterial-type flagellum-dependent cell motility"/>
    <property type="evidence" value="ECO:0007669"/>
    <property type="project" value="TreeGrafter"/>
</dbReference>
<dbReference type="GO" id="GO:0044780">
    <property type="term" value="P:bacterial-type flagellum assembly"/>
    <property type="evidence" value="ECO:0007669"/>
    <property type="project" value="InterPro"/>
</dbReference>
<dbReference type="EMBL" id="AP023086">
    <property type="protein sequence ID" value="BCD99298.1"/>
    <property type="molecule type" value="Genomic_DNA"/>
</dbReference>
<keyword evidence="14" id="KW-0282">Flagellum</keyword>
<keyword evidence="8" id="KW-0378">Hydrolase</keyword>
<feature type="region of interest" description="Disordered" evidence="12">
    <location>
        <begin position="320"/>
        <end position="339"/>
    </location>
</feature>
<comment type="subcellular location">
    <subcellularLocation>
        <location evidence="2">Periplasm</location>
    </subcellularLocation>
</comment>
<evidence type="ECO:0000256" key="10">
    <source>
        <dbReference type="ARBA" id="ARBA00023316"/>
    </source>
</evidence>
<dbReference type="InterPro" id="IPR002901">
    <property type="entry name" value="MGlyc_endo_b_GlcNAc-like_dom"/>
</dbReference>
<dbReference type="RefSeq" id="WP_236984438.1">
    <property type="nucleotide sequence ID" value="NZ_AP023086.1"/>
</dbReference>
<dbReference type="Gene3D" id="2.10.70.40">
    <property type="entry name" value="peptidoglycan hydrolase"/>
    <property type="match status" value="1"/>
</dbReference>
<dbReference type="Proteomes" id="UP001320119">
    <property type="component" value="Chromosome"/>
</dbReference>
<evidence type="ECO:0000256" key="2">
    <source>
        <dbReference type="ARBA" id="ARBA00004418"/>
    </source>
</evidence>
<evidence type="ECO:0000256" key="3">
    <source>
        <dbReference type="ARBA" id="ARBA00006880"/>
    </source>
</evidence>
<dbReference type="SMART" id="SM00047">
    <property type="entry name" value="LYZ2"/>
    <property type="match status" value="1"/>
</dbReference>
<dbReference type="Gene3D" id="1.10.530.10">
    <property type="match status" value="1"/>
</dbReference>
<dbReference type="InterPro" id="IPR013377">
    <property type="entry name" value="FlgJ"/>
</dbReference>
<evidence type="ECO:0000256" key="11">
    <source>
        <dbReference type="ARBA" id="ARBA00030835"/>
    </source>
</evidence>
<feature type="region of interest" description="Disordered" evidence="12">
    <location>
        <begin position="146"/>
        <end position="166"/>
    </location>
</feature>
<keyword evidence="10" id="KW-0961">Cell wall biogenesis/degradation</keyword>
<dbReference type="NCBIfam" id="TIGR02541">
    <property type="entry name" value="flagell_FlgJ"/>
    <property type="match status" value="1"/>
</dbReference>
<sequence length="339" mass="37536">MLPASSRAPVQTTAAYTDLNSLQKIKAEGDKDVALHKVAKQFESMFVSLLFKGMRQTNAVFEEGNMGHSNAENMYRDMHDQQMSLNISEGRGMGIADMVYRQLKGNIQPEKVNLQGLDHSQMHKNRSLSPSNNAQLQATLNLTDKNVTENPPVKTKTMEKPLDFSPKTPQEFAQGLLPVAKKVAKSLGLDPLMMVAQAALETGWGKHMVKDAYGKNANNLFNIKADSRWQGDSVKTQTIEYRDGIAVKESARFRRYDSIASSVQDFVGFLQANPRYGDALKNASNGHQFVEALQQAGYATDPQYANKIKAVYQKVQTLNDAEQKPASDNNTASTTGWKS</sequence>
<dbReference type="GO" id="GO:0042597">
    <property type="term" value="C:periplasmic space"/>
    <property type="evidence" value="ECO:0007669"/>
    <property type="project" value="UniProtKB-SubCell"/>
</dbReference>
<dbReference type="Pfam" id="PF10135">
    <property type="entry name" value="Rod-binding"/>
    <property type="match status" value="1"/>
</dbReference>
<dbReference type="Pfam" id="PF01832">
    <property type="entry name" value="Glucosaminidase"/>
    <property type="match status" value="1"/>
</dbReference>
<keyword evidence="14" id="KW-0966">Cell projection</keyword>
<proteinExistence type="inferred from homology"/>
<evidence type="ECO:0000313" key="14">
    <source>
        <dbReference type="EMBL" id="BCD99298.1"/>
    </source>
</evidence>
<organism evidence="14 15">
    <name type="scientific">Marinagarivorans cellulosilyticus</name>
    <dbReference type="NCBI Taxonomy" id="2721545"/>
    <lineage>
        <taxon>Bacteria</taxon>
        <taxon>Pseudomonadati</taxon>
        <taxon>Pseudomonadota</taxon>
        <taxon>Gammaproteobacteria</taxon>
        <taxon>Cellvibrionales</taxon>
        <taxon>Cellvibrionaceae</taxon>
        <taxon>Marinagarivorans</taxon>
    </lineage>
</organism>
<gene>
    <name evidence="14" type="ORF">MARGE09_P3499</name>
</gene>
<dbReference type="InterPro" id="IPR051056">
    <property type="entry name" value="Glycosyl_Hydrolase_73"/>
</dbReference>
<evidence type="ECO:0000313" key="15">
    <source>
        <dbReference type="Proteomes" id="UP001320119"/>
    </source>
</evidence>
<keyword evidence="7" id="KW-1005">Bacterial flagellum biogenesis</keyword>
<dbReference type="GO" id="GO:0071555">
    <property type="term" value="P:cell wall organization"/>
    <property type="evidence" value="ECO:0007669"/>
    <property type="project" value="UniProtKB-KW"/>
</dbReference>
<dbReference type="PRINTS" id="PR01002">
    <property type="entry name" value="FLGFLGJ"/>
</dbReference>
<feature type="domain" description="Mannosyl-glycoprotein endo-beta-N-acetylglucosamidase-like" evidence="13">
    <location>
        <begin position="162"/>
        <end position="320"/>
    </location>
</feature>
<accession>A0AAN1WKI8</accession>
<comment type="function">
    <text evidence="1">Flagellum-specific muramidase which hydrolyzes the peptidoglycan layer to assemble the rod structure in the periplasmic space.</text>
</comment>
<name>A0AAN1WKI8_9GAMM</name>
<keyword evidence="6" id="KW-0574">Periplasm</keyword>
<dbReference type="KEGG" id="marq:MARGE09_P3499"/>
<dbReference type="PANTHER" id="PTHR33308:SF9">
    <property type="entry name" value="PEPTIDOGLYCAN HYDROLASE FLGJ"/>
    <property type="match status" value="1"/>
</dbReference>
<keyword evidence="14" id="KW-0969">Cilium</keyword>
<protein>
    <recommendedName>
        <fullName evidence="5">Peptidoglycan hydrolase FlgJ</fullName>
    </recommendedName>
    <alternativeName>
        <fullName evidence="11">Muramidase FlgJ</fullName>
    </alternativeName>
</protein>
<evidence type="ECO:0000256" key="9">
    <source>
        <dbReference type="ARBA" id="ARBA00023295"/>
    </source>
</evidence>